<feature type="chain" id="PRO_5012623932" evidence="1">
    <location>
        <begin position="24"/>
        <end position="308"/>
    </location>
</feature>
<gene>
    <name evidence="2" type="ORF">Fcan01_16323</name>
</gene>
<accession>A0A226DTX5</accession>
<proteinExistence type="predicted"/>
<dbReference type="OrthoDB" id="5984008at2759"/>
<sequence>MKPVALSISLVFLLLGISGQVKSSATSQPQPDAVNPGTNGEIAFKGKCSPTDKCKYANVSCIDGICQCKQGQFFTALMRDQQGCFDIVQIHNIATVEDHPRVIINQTCLQSPERNNSCRSPCYTGLLVDVIRMIDNEIKNLENCTVTEMDSVGTLDTSSDPPSWNTGLMAIVAKKNHPWVIKNETCLQVSDSNISCRCPCYTGFLIDVIRIIDNAIKNLENCTITEKDSIGTLDTSTDPPSWNNGLMQVVAKNQTDLVLAPFSLTKQTTELRNTMDFSTFIISNPYQQLHFSIGFPLSSRAEFQYLKW</sequence>
<dbReference type="Proteomes" id="UP000198287">
    <property type="component" value="Unassembled WGS sequence"/>
</dbReference>
<feature type="signal peptide" evidence="1">
    <location>
        <begin position="1"/>
        <end position="23"/>
    </location>
</feature>
<evidence type="ECO:0000256" key="1">
    <source>
        <dbReference type="SAM" id="SignalP"/>
    </source>
</evidence>
<evidence type="ECO:0000313" key="3">
    <source>
        <dbReference type="Proteomes" id="UP000198287"/>
    </source>
</evidence>
<dbReference type="Gene3D" id="3.40.190.10">
    <property type="entry name" value="Periplasmic binding protein-like II"/>
    <property type="match status" value="1"/>
</dbReference>
<organism evidence="2 3">
    <name type="scientific">Folsomia candida</name>
    <name type="common">Springtail</name>
    <dbReference type="NCBI Taxonomy" id="158441"/>
    <lineage>
        <taxon>Eukaryota</taxon>
        <taxon>Metazoa</taxon>
        <taxon>Ecdysozoa</taxon>
        <taxon>Arthropoda</taxon>
        <taxon>Hexapoda</taxon>
        <taxon>Collembola</taxon>
        <taxon>Entomobryomorpha</taxon>
        <taxon>Isotomoidea</taxon>
        <taxon>Isotomidae</taxon>
        <taxon>Proisotominae</taxon>
        <taxon>Folsomia</taxon>
    </lineage>
</organism>
<keyword evidence="3" id="KW-1185">Reference proteome</keyword>
<keyword evidence="1" id="KW-0732">Signal</keyword>
<protein>
    <submittedName>
        <fullName evidence="2">Uncharacterized protein</fullName>
    </submittedName>
</protein>
<dbReference type="AlphaFoldDB" id="A0A226DTX5"/>
<evidence type="ECO:0000313" key="2">
    <source>
        <dbReference type="EMBL" id="OXA48510.1"/>
    </source>
</evidence>
<name>A0A226DTX5_FOLCA</name>
<reference evidence="2 3" key="1">
    <citation type="submission" date="2015-12" db="EMBL/GenBank/DDBJ databases">
        <title>The genome of Folsomia candida.</title>
        <authorList>
            <person name="Faddeeva A."/>
            <person name="Derks M.F."/>
            <person name="Anvar Y."/>
            <person name="Smit S."/>
            <person name="Van Straalen N."/>
            <person name="Roelofs D."/>
        </authorList>
    </citation>
    <scope>NUCLEOTIDE SEQUENCE [LARGE SCALE GENOMIC DNA]</scope>
    <source>
        <strain evidence="2 3">VU population</strain>
        <tissue evidence="2">Whole body</tissue>
    </source>
</reference>
<comment type="caution">
    <text evidence="2">The sequence shown here is derived from an EMBL/GenBank/DDBJ whole genome shotgun (WGS) entry which is preliminary data.</text>
</comment>
<dbReference type="EMBL" id="LNIX01000011">
    <property type="protein sequence ID" value="OXA48510.1"/>
    <property type="molecule type" value="Genomic_DNA"/>
</dbReference>